<evidence type="ECO:0000313" key="5">
    <source>
        <dbReference type="EMBL" id="PIL47063.1"/>
    </source>
</evidence>
<comment type="caution">
    <text evidence="5">The sequence shown here is derived from an EMBL/GenBank/DDBJ whole genome shotgun (WGS) entry which is preliminary data.</text>
</comment>
<dbReference type="OrthoDB" id="6626198at2"/>
<sequence length="258" mass="28741">MKTRSPIPFQLDRSEVVPLYLQISRRLSDAVCAGYYKVNEALPSERTLAETLSVSRATARNALEHLLSVGMIHRVRGSGNYIAPIQMPLSRLSGFSEDLTKRGYQPSSRWLSRILAEPRVDEQMTLGLSPGAKVARLERIRMHDAVAVSYEMSVVPARYIPNPLEIESSMYQYLAIGGNRPVRALQHFKAVNASADVAEKLGVAPHQALFFIRRVGFLQSGAAVELTSSYCLSEYFDFVAEMTRDGEPDLPLHGEDNE</sequence>
<protein>
    <submittedName>
        <fullName evidence="5">GntR family transcriptional regulator</fullName>
    </submittedName>
</protein>
<dbReference type="PANTHER" id="PTHR44846">
    <property type="entry name" value="MANNOSYL-D-GLYCERATE TRANSPORT/METABOLISM SYSTEM REPRESSOR MNGR-RELATED"/>
    <property type="match status" value="1"/>
</dbReference>
<dbReference type="SUPFAM" id="SSF64288">
    <property type="entry name" value="Chorismate lyase-like"/>
    <property type="match status" value="1"/>
</dbReference>
<dbReference type="Pfam" id="PF00392">
    <property type="entry name" value="GntR"/>
    <property type="match status" value="1"/>
</dbReference>
<dbReference type="InterPro" id="IPR050679">
    <property type="entry name" value="Bact_HTH_transcr_reg"/>
</dbReference>
<reference evidence="5 6" key="1">
    <citation type="submission" date="2017-10" db="EMBL/GenBank/DDBJ databases">
        <title>Massilia psychrophilum sp. nov., a novel purple-pigmented bacterium isolated from Tianshan glacier, Xinjiang Municipality, China.</title>
        <authorList>
            <person name="Wang H."/>
        </authorList>
    </citation>
    <scope>NUCLEOTIDE SEQUENCE [LARGE SCALE GENOMIC DNA]</scope>
    <source>
        <strain evidence="5 6">JCM 30074</strain>
    </source>
</reference>
<feature type="domain" description="HTH gntR-type" evidence="4">
    <location>
        <begin position="17"/>
        <end position="85"/>
    </location>
</feature>
<dbReference type="PRINTS" id="PR00035">
    <property type="entry name" value="HTHGNTR"/>
</dbReference>
<proteinExistence type="predicted"/>
<dbReference type="AlphaFoldDB" id="A0A2G8TLZ5"/>
<dbReference type="InterPro" id="IPR036390">
    <property type="entry name" value="WH_DNA-bd_sf"/>
</dbReference>
<evidence type="ECO:0000259" key="4">
    <source>
        <dbReference type="PROSITE" id="PS50949"/>
    </source>
</evidence>
<dbReference type="SUPFAM" id="SSF46785">
    <property type="entry name" value="Winged helix' DNA-binding domain"/>
    <property type="match status" value="1"/>
</dbReference>
<evidence type="ECO:0000256" key="1">
    <source>
        <dbReference type="ARBA" id="ARBA00023015"/>
    </source>
</evidence>
<dbReference type="SMART" id="SM00866">
    <property type="entry name" value="UTRA"/>
    <property type="match status" value="1"/>
</dbReference>
<gene>
    <name evidence="5" type="ORF">CR105_02685</name>
</gene>
<dbReference type="InterPro" id="IPR000524">
    <property type="entry name" value="Tscrpt_reg_HTH_GntR"/>
</dbReference>
<dbReference type="PANTHER" id="PTHR44846:SF1">
    <property type="entry name" value="MANNOSYL-D-GLYCERATE TRANSPORT_METABOLISM SYSTEM REPRESSOR MNGR-RELATED"/>
    <property type="match status" value="1"/>
</dbReference>
<dbReference type="Proteomes" id="UP000230390">
    <property type="component" value="Unassembled WGS sequence"/>
</dbReference>
<dbReference type="GO" id="GO:0045892">
    <property type="term" value="P:negative regulation of DNA-templated transcription"/>
    <property type="evidence" value="ECO:0007669"/>
    <property type="project" value="TreeGrafter"/>
</dbReference>
<dbReference type="PROSITE" id="PS50949">
    <property type="entry name" value="HTH_GNTR"/>
    <property type="match status" value="1"/>
</dbReference>
<dbReference type="Pfam" id="PF07702">
    <property type="entry name" value="UTRA"/>
    <property type="match status" value="1"/>
</dbReference>
<evidence type="ECO:0000256" key="2">
    <source>
        <dbReference type="ARBA" id="ARBA00023125"/>
    </source>
</evidence>
<dbReference type="CDD" id="cd07377">
    <property type="entry name" value="WHTH_GntR"/>
    <property type="match status" value="1"/>
</dbReference>
<dbReference type="RefSeq" id="WP_099786864.1">
    <property type="nucleotide sequence ID" value="NZ_JBHLYV010000100.1"/>
</dbReference>
<keyword evidence="2" id="KW-0238">DNA-binding</keyword>
<dbReference type="InterPro" id="IPR036388">
    <property type="entry name" value="WH-like_DNA-bd_sf"/>
</dbReference>
<name>A0A2G8TLZ5_9BURK</name>
<keyword evidence="1" id="KW-0805">Transcription regulation</keyword>
<evidence type="ECO:0000256" key="3">
    <source>
        <dbReference type="ARBA" id="ARBA00023163"/>
    </source>
</evidence>
<dbReference type="Gene3D" id="3.40.1410.10">
    <property type="entry name" value="Chorismate lyase-like"/>
    <property type="match status" value="1"/>
</dbReference>
<dbReference type="GO" id="GO:0003700">
    <property type="term" value="F:DNA-binding transcription factor activity"/>
    <property type="evidence" value="ECO:0007669"/>
    <property type="project" value="InterPro"/>
</dbReference>
<evidence type="ECO:0000313" key="6">
    <source>
        <dbReference type="Proteomes" id="UP000230390"/>
    </source>
</evidence>
<dbReference type="EMBL" id="PDOC01000001">
    <property type="protein sequence ID" value="PIL47063.1"/>
    <property type="molecule type" value="Genomic_DNA"/>
</dbReference>
<keyword evidence="6" id="KW-1185">Reference proteome</keyword>
<dbReference type="InterPro" id="IPR028978">
    <property type="entry name" value="Chorismate_lyase_/UTRA_dom_sf"/>
</dbReference>
<dbReference type="InterPro" id="IPR011663">
    <property type="entry name" value="UTRA"/>
</dbReference>
<dbReference type="Gene3D" id="1.10.10.10">
    <property type="entry name" value="Winged helix-like DNA-binding domain superfamily/Winged helix DNA-binding domain"/>
    <property type="match status" value="1"/>
</dbReference>
<accession>A0A2G8TLZ5</accession>
<dbReference type="GO" id="GO:0003677">
    <property type="term" value="F:DNA binding"/>
    <property type="evidence" value="ECO:0007669"/>
    <property type="project" value="UniProtKB-KW"/>
</dbReference>
<keyword evidence="3" id="KW-0804">Transcription</keyword>
<organism evidence="5 6">
    <name type="scientific">Massilia eurypsychrophila</name>
    <dbReference type="NCBI Taxonomy" id="1485217"/>
    <lineage>
        <taxon>Bacteria</taxon>
        <taxon>Pseudomonadati</taxon>
        <taxon>Pseudomonadota</taxon>
        <taxon>Betaproteobacteria</taxon>
        <taxon>Burkholderiales</taxon>
        <taxon>Oxalobacteraceae</taxon>
        <taxon>Telluria group</taxon>
        <taxon>Massilia</taxon>
    </lineage>
</organism>
<dbReference type="SMART" id="SM00345">
    <property type="entry name" value="HTH_GNTR"/>
    <property type="match status" value="1"/>
</dbReference>